<evidence type="ECO:0000313" key="3">
    <source>
        <dbReference type="Proteomes" id="UP001157440"/>
    </source>
</evidence>
<reference evidence="3" key="1">
    <citation type="journal article" date="2019" name="Int. J. Syst. Evol. Microbiol.">
        <title>The Global Catalogue of Microorganisms (GCM) 10K type strain sequencing project: providing services to taxonomists for standard genome sequencing and annotation.</title>
        <authorList>
            <consortium name="The Broad Institute Genomics Platform"/>
            <consortium name="The Broad Institute Genome Sequencing Center for Infectious Disease"/>
            <person name="Wu L."/>
            <person name="Ma J."/>
        </authorList>
    </citation>
    <scope>NUCLEOTIDE SEQUENCE [LARGE SCALE GENOMIC DNA]</scope>
    <source>
        <strain evidence="3">NBRC 103632</strain>
    </source>
</reference>
<comment type="caution">
    <text evidence="2">The sequence shown here is derived from an EMBL/GenBank/DDBJ whole genome shotgun (WGS) entry which is preliminary data.</text>
</comment>
<accession>A0AA37TJX8</accession>
<evidence type="ECO:0000313" key="2">
    <source>
        <dbReference type="EMBL" id="GLS74540.1"/>
    </source>
</evidence>
<dbReference type="EMBL" id="BSPL01000038">
    <property type="protein sequence ID" value="GLS74540.1"/>
    <property type="molecule type" value="Genomic_DNA"/>
</dbReference>
<sequence length="111" mass="11541">MPVRPVRGAAPRPDRRLGAMTGPDAATDPGSAPPPARYRLQCVVHRESASGIIIHDEPIFGLSEDAAVADAKARFAHLLAGRSGSAALRDAAGRVVWSTQQKASAGVPKPL</sequence>
<keyword evidence="3" id="KW-1185">Reference proteome</keyword>
<evidence type="ECO:0000256" key="1">
    <source>
        <dbReference type="SAM" id="MobiDB-lite"/>
    </source>
</evidence>
<gene>
    <name evidence="2" type="ORF">GCM10007890_65580</name>
</gene>
<feature type="region of interest" description="Disordered" evidence="1">
    <location>
        <begin position="1"/>
        <end position="35"/>
    </location>
</feature>
<protein>
    <submittedName>
        <fullName evidence="2">Uncharacterized protein</fullName>
    </submittedName>
</protein>
<dbReference type="Proteomes" id="UP001157440">
    <property type="component" value="Unassembled WGS sequence"/>
</dbReference>
<name>A0AA37TJX8_9HYPH</name>
<feature type="compositionally biased region" description="Low complexity" evidence="1">
    <location>
        <begin position="1"/>
        <end position="11"/>
    </location>
</feature>
<dbReference type="AlphaFoldDB" id="A0AA37TJX8"/>
<proteinExistence type="predicted"/>
<organism evidence="2 3">
    <name type="scientific">Methylobacterium tardum</name>
    <dbReference type="NCBI Taxonomy" id="374432"/>
    <lineage>
        <taxon>Bacteria</taxon>
        <taxon>Pseudomonadati</taxon>
        <taxon>Pseudomonadota</taxon>
        <taxon>Alphaproteobacteria</taxon>
        <taxon>Hyphomicrobiales</taxon>
        <taxon>Methylobacteriaceae</taxon>
        <taxon>Methylobacterium</taxon>
    </lineage>
</organism>